<feature type="region of interest" description="Disordered" evidence="1">
    <location>
        <begin position="142"/>
        <end position="162"/>
    </location>
</feature>
<dbReference type="RefSeq" id="WP_160914520.1">
    <property type="nucleotide sequence ID" value="NZ_WMFA01000004.1"/>
</dbReference>
<organism evidence="2 3">
    <name type="scientific">Halobacillus litoralis</name>
    <dbReference type="NCBI Taxonomy" id="45668"/>
    <lineage>
        <taxon>Bacteria</taxon>
        <taxon>Bacillati</taxon>
        <taxon>Bacillota</taxon>
        <taxon>Bacilli</taxon>
        <taxon>Bacillales</taxon>
        <taxon>Bacillaceae</taxon>
        <taxon>Halobacillus</taxon>
    </lineage>
</organism>
<evidence type="ECO:0000313" key="2">
    <source>
        <dbReference type="EMBL" id="MYL71664.1"/>
    </source>
</evidence>
<dbReference type="Proteomes" id="UP000450457">
    <property type="component" value="Unassembled WGS sequence"/>
</dbReference>
<accession>A0A845FD14</accession>
<sequence length="178" mass="20552">METIKKYLKPLFLAGILLLSVGCTNSEDAETHAEENGSEENIRTVLEHSFTGPDEEQEKLIEGPEGDVEEYAKELGDYREENFKPYMTERFFENYLVNTNRALMAQSLAHPNYTLSVEDIEMEEEEDYYTFTVEVSYMDNESNESKTVNVEGHAQTNEEDKLTSIQYSNFEDLRTALE</sequence>
<name>A0A845FD14_9BACI</name>
<dbReference type="GeneID" id="78007809"/>
<protein>
    <submittedName>
        <fullName evidence="2">Uncharacterized protein</fullName>
    </submittedName>
</protein>
<dbReference type="PROSITE" id="PS51257">
    <property type="entry name" value="PROKAR_LIPOPROTEIN"/>
    <property type="match status" value="1"/>
</dbReference>
<reference evidence="2 3" key="1">
    <citation type="submission" date="2019-11" db="EMBL/GenBank/DDBJ databases">
        <title>Genome sequences of 17 halophilic strains isolated from different environments.</title>
        <authorList>
            <person name="Furrow R.E."/>
        </authorList>
    </citation>
    <scope>NUCLEOTIDE SEQUENCE [LARGE SCALE GENOMIC DNA]</scope>
    <source>
        <strain evidence="2 3">SL-4</strain>
    </source>
</reference>
<evidence type="ECO:0000256" key="1">
    <source>
        <dbReference type="SAM" id="MobiDB-lite"/>
    </source>
</evidence>
<dbReference type="EMBL" id="WMFA01000004">
    <property type="protein sequence ID" value="MYL71664.1"/>
    <property type="molecule type" value="Genomic_DNA"/>
</dbReference>
<comment type="caution">
    <text evidence="2">The sequence shown here is derived from an EMBL/GenBank/DDBJ whole genome shotgun (WGS) entry which is preliminary data.</text>
</comment>
<gene>
    <name evidence="2" type="ORF">GLW00_12420</name>
</gene>
<proteinExistence type="predicted"/>
<dbReference type="AlphaFoldDB" id="A0A845FD14"/>
<dbReference type="OrthoDB" id="2858597at2"/>
<evidence type="ECO:0000313" key="3">
    <source>
        <dbReference type="Proteomes" id="UP000450457"/>
    </source>
</evidence>